<keyword evidence="2" id="KW-1185">Reference proteome</keyword>
<reference evidence="1" key="1">
    <citation type="submission" date="2020-05" db="EMBL/GenBank/DDBJ databases">
        <title>Large-scale comparative analyses of tick genomes elucidate their genetic diversity and vector capacities.</title>
        <authorList>
            <person name="Jia N."/>
            <person name="Wang J."/>
            <person name="Shi W."/>
            <person name="Du L."/>
            <person name="Sun Y."/>
            <person name="Zhan W."/>
            <person name="Jiang J."/>
            <person name="Wang Q."/>
            <person name="Zhang B."/>
            <person name="Ji P."/>
            <person name="Sakyi L.B."/>
            <person name="Cui X."/>
            <person name="Yuan T."/>
            <person name="Jiang B."/>
            <person name="Yang W."/>
            <person name="Lam T.T.-Y."/>
            <person name="Chang Q."/>
            <person name="Ding S."/>
            <person name="Wang X."/>
            <person name="Zhu J."/>
            <person name="Ruan X."/>
            <person name="Zhao L."/>
            <person name="Wei J."/>
            <person name="Que T."/>
            <person name="Du C."/>
            <person name="Cheng J."/>
            <person name="Dai P."/>
            <person name="Han X."/>
            <person name="Huang E."/>
            <person name="Gao Y."/>
            <person name="Liu J."/>
            <person name="Shao H."/>
            <person name="Ye R."/>
            <person name="Li L."/>
            <person name="Wei W."/>
            <person name="Wang X."/>
            <person name="Wang C."/>
            <person name="Yang T."/>
            <person name="Huo Q."/>
            <person name="Li W."/>
            <person name="Guo W."/>
            <person name="Chen H."/>
            <person name="Zhou L."/>
            <person name="Ni X."/>
            <person name="Tian J."/>
            <person name="Zhou Y."/>
            <person name="Sheng Y."/>
            <person name="Liu T."/>
            <person name="Pan Y."/>
            <person name="Xia L."/>
            <person name="Li J."/>
            <person name="Zhao F."/>
            <person name="Cao W."/>
        </authorList>
    </citation>
    <scope>NUCLEOTIDE SEQUENCE</scope>
    <source>
        <strain evidence="1">Dsil-2018</strain>
    </source>
</reference>
<proteinExistence type="predicted"/>
<accession>A0ACB8CZD5</accession>
<organism evidence="1 2">
    <name type="scientific">Dermacentor silvarum</name>
    <name type="common">Tick</name>
    <dbReference type="NCBI Taxonomy" id="543639"/>
    <lineage>
        <taxon>Eukaryota</taxon>
        <taxon>Metazoa</taxon>
        <taxon>Ecdysozoa</taxon>
        <taxon>Arthropoda</taxon>
        <taxon>Chelicerata</taxon>
        <taxon>Arachnida</taxon>
        <taxon>Acari</taxon>
        <taxon>Parasitiformes</taxon>
        <taxon>Ixodida</taxon>
        <taxon>Ixodoidea</taxon>
        <taxon>Ixodidae</taxon>
        <taxon>Rhipicephalinae</taxon>
        <taxon>Dermacentor</taxon>
    </lineage>
</organism>
<sequence>MTRTGFPDAKAIMKHDGVAECAVIGVPDPIKGEVPLALFVLNDGEMLTMEEDVDADSDACERATLVSKRGEEESM</sequence>
<name>A0ACB8CZD5_DERSI</name>
<protein>
    <submittedName>
        <fullName evidence="1">Uncharacterized protein</fullName>
    </submittedName>
</protein>
<comment type="caution">
    <text evidence="1">The sequence shown here is derived from an EMBL/GenBank/DDBJ whole genome shotgun (WGS) entry which is preliminary data.</text>
</comment>
<gene>
    <name evidence="1" type="ORF">HPB49_019352</name>
</gene>
<evidence type="ECO:0000313" key="1">
    <source>
        <dbReference type="EMBL" id="KAH7954510.1"/>
    </source>
</evidence>
<evidence type="ECO:0000313" key="2">
    <source>
        <dbReference type="Proteomes" id="UP000821865"/>
    </source>
</evidence>
<dbReference type="EMBL" id="CM023473">
    <property type="protein sequence ID" value="KAH7954510.1"/>
    <property type="molecule type" value="Genomic_DNA"/>
</dbReference>
<dbReference type="Proteomes" id="UP000821865">
    <property type="component" value="Chromosome 4"/>
</dbReference>